<gene>
    <name evidence="11" type="primary">LOC117357289</name>
</gene>
<dbReference type="SUPFAM" id="SSF161111">
    <property type="entry name" value="Cation efflux protein transmembrane domain-like"/>
    <property type="match status" value="1"/>
</dbReference>
<protein>
    <submittedName>
        <fullName evidence="11">Zinc transporter 10-like</fullName>
    </submittedName>
</protein>
<feature type="transmembrane region" description="Helical" evidence="8">
    <location>
        <begin position="112"/>
        <end position="133"/>
    </location>
</feature>
<dbReference type="GO" id="GO:0006828">
    <property type="term" value="P:manganese ion transport"/>
    <property type="evidence" value="ECO:0007669"/>
    <property type="project" value="TreeGrafter"/>
</dbReference>
<dbReference type="GeneID" id="117357289"/>
<dbReference type="GO" id="GO:0006882">
    <property type="term" value="P:intracellular zinc ion homeostasis"/>
    <property type="evidence" value="ECO:0007669"/>
    <property type="project" value="TreeGrafter"/>
</dbReference>
<evidence type="ECO:0000256" key="5">
    <source>
        <dbReference type="ARBA" id="ARBA00022989"/>
    </source>
</evidence>
<evidence type="ECO:0000256" key="8">
    <source>
        <dbReference type="SAM" id="Phobius"/>
    </source>
</evidence>
<evidence type="ECO:0000313" key="10">
    <source>
        <dbReference type="Proteomes" id="UP000515159"/>
    </source>
</evidence>
<dbReference type="Pfam" id="PF01545">
    <property type="entry name" value="Cation_efflux"/>
    <property type="match status" value="1"/>
</dbReference>
<comment type="subcellular location">
    <subcellularLocation>
        <location evidence="1">Membrane</location>
        <topology evidence="1">Multi-pass membrane protein</topology>
    </subcellularLocation>
</comment>
<feature type="transmembrane region" description="Helical" evidence="8">
    <location>
        <begin position="78"/>
        <end position="100"/>
    </location>
</feature>
<evidence type="ECO:0000259" key="9">
    <source>
        <dbReference type="Pfam" id="PF01545"/>
    </source>
</evidence>
<dbReference type="GO" id="GO:0010312">
    <property type="term" value="P:detoxification of zinc ion"/>
    <property type="evidence" value="ECO:0007669"/>
    <property type="project" value="TreeGrafter"/>
</dbReference>
<organism evidence="10 11">
    <name type="scientific">Geotrypetes seraphini</name>
    <name type="common">Gaboon caecilian</name>
    <name type="synonym">Caecilia seraphini</name>
    <dbReference type="NCBI Taxonomy" id="260995"/>
    <lineage>
        <taxon>Eukaryota</taxon>
        <taxon>Metazoa</taxon>
        <taxon>Chordata</taxon>
        <taxon>Craniata</taxon>
        <taxon>Vertebrata</taxon>
        <taxon>Euteleostomi</taxon>
        <taxon>Amphibia</taxon>
        <taxon>Gymnophiona</taxon>
        <taxon>Geotrypetes</taxon>
    </lineage>
</organism>
<accession>A0A6P8R0R6</accession>
<dbReference type="GO" id="GO:0005385">
    <property type="term" value="F:zinc ion transmembrane transporter activity"/>
    <property type="evidence" value="ECO:0007669"/>
    <property type="project" value="TreeGrafter"/>
</dbReference>
<dbReference type="RefSeq" id="XP_033793548.1">
    <property type="nucleotide sequence ID" value="XM_033937657.1"/>
</dbReference>
<dbReference type="InterPro" id="IPR002524">
    <property type="entry name" value="Cation_efflux"/>
</dbReference>
<feature type="transmembrane region" description="Helical" evidence="8">
    <location>
        <begin position="12"/>
        <end position="31"/>
    </location>
</feature>
<name>A0A6P8R0R6_GEOSA</name>
<dbReference type="OrthoDB" id="29444at2759"/>
<sequence length="419" mass="45584">MGRYTGRTSRLIIMCIISFLIFVLELVVGYIGNSLSLASDAFGVLSHLISMIIGLVGVRFSRVQWHRRNTYGFPRADVVGAFGNSVFATALMFTILIEAIKRFIGPQMTENALLVLIIGVVGVAINFLNYLIFLDCCLPKRHTADEECATGDSVSVQDESDEQGKQTDAEKAATLNIRGVLLLVMGDALGSVVVVVTGTIFYVRPLEGNECTWQCYIDPTLTVLVVIIILASAFPLMKESATILLQMVPKGVDVEEIGMKLSKVSGVGSIHEMHVWGLVSGRNIATLHVKCQDVTSYKVATPKMRQMLHSAGIHSVTIQPEFINQHDGSLSCSFPCISQKCDSKLCCSQKLATMAHVSSSVEMNGNTAQTLSKAEALSGTDEFEISVEPCWGKGREKTEGNSKDTEKTGEILNSKSTRF</sequence>
<dbReference type="InterPro" id="IPR058533">
    <property type="entry name" value="Cation_efflux_TM"/>
</dbReference>
<dbReference type="Gene3D" id="1.20.1510.10">
    <property type="entry name" value="Cation efflux protein transmembrane domain"/>
    <property type="match status" value="1"/>
</dbReference>
<dbReference type="Proteomes" id="UP000515159">
    <property type="component" value="Chromosome 3"/>
</dbReference>
<dbReference type="PANTHER" id="PTHR45820">
    <property type="entry name" value="FI23527P1"/>
    <property type="match status" value="1"/>
</dbReference>
<comment type="similarity">
    <text evidence="2">Belongs to the cation diffusion facilitator (CDF) transporter (TC 2.A.4) family. SLC30A subfamily.</text>
</comment>
<dbReference type="InParanoid" id="A0A6P8R0R6"/>
<dbReference type="NCBIfam" id="TIGR01297">
    <property type="entry name" value="CDF"/>
    <property type="match status" value="1"/>
</dbReference>
<dbReference type="PANTHER" id="PTHR45820:SF3">
    <property type="entry name" value="CALCIUM_MANGANESE ANTIPORTER SLC30A10"/>
    <property type="match status" value="1"/>
</dbReference>
<feature type="compositionally biased region" description="Basic and acidic residues" evidence="7">
    <location>
        <begin position="393"/>
        <end position="409"/>
    </location>
</feature>
<keyword evidence="4" id="KW-0862">Zinc</keyword>
<feature type="region of interest" description="Disordered" evidence="7">
    <location>
        <begin position="392"/>
        <end position="419"/>
    </location>
</feature>
<keyword evidence="6 8" id="KW-0472">Membrane</keyword>
<keyword evidence="10" id="KW-1185">Reference proteome</keyword>
<dbReference type="FunCoup" id="A0A6P8R0R6">
    <property type="interactions" value="239"/>
</dbReference>
<dbReference type="InterPro" id="IPR027469">
    <property type="entry name" value="Cation_efflux_TMD_sf"/>
</dbReference>
<evidence type="ECO:0000313" key="11">
    <source>
        <dbReference type="RefSeq" id="XP_033793548.1"/>
    </source>
</evidence>
<reference evidence="11" key="1">
    <citation type="submission" date="2025-08" db="UniProtKB">
        <authorList>
            <consortium name="RefSeq"/>
        </authorList>
    </citation>
    <scope>IDENTIFICATION</scope>
</reference>
<feature type="transmembrane region" description="Helical" evidence="8">
    <location>
        <begin position="180"/>
        <end position="204"/>
    </location>
</feature>
<dbReference type="AlphaFoldDB" id="A0A6P8R0R6"/>
<feature type="transmembrane region" description="Helical" evidence="8">
    <location>
        <begin position="37"/>
        <end position="58"/>
    </location>
</feature>
<evidence type="ECO:0000256" key="7">
    <source>
        <dbReference type="SAM" id="MobiDB-lite"/>
    </source>
</evidence>
<dbReference type="KEGG" id="gsh:117357289"/>
<evidence type="ECO:0000256" key="3">
    <source>
        <dbReference type="ARBA" id="ARBA00022692"/>
    </source>
</evidence>
<feature type="transmembrane region" description="Helical" evidence="8">
    <location>
        <begin position="216"/>
        <end position="237"/>
    </location>
</feature>
<evidence type="ECO:0000256" key="1">
    <source>
        <dbReference type="ARBA" id="ARBA00004141"/>
    </source>
</evidence>
<keyword evidence="3 8" id="KW-0812">Transmembrane</keyword>
<evidence type="ECO:0000256" key="6">
    <source>
        <dbReference type="ARBA" id="ARBA00023136"/>
    </source>
</evidence>
<evidence type="ECO:0000256" key="2">
    <source>
        <dbReference type="ARBA" id="ARBA00008873"/>
    </source>
</evidence>
<evidence type="ECO:0000256" key="4">
    <source>
        <dbReference type="ARBA" id="ARBA00022833"/>
    </source>
</evidence>
<feature type="domain" description="Cation efflux protein transmembrane" evidence="9">
    <location>
        <begin position="11"/>
        <end position="245"/>
    </location>
</feature>
<dbReference type="GO" id="GO:0016020">
    <property type="term" value="C:membrane"/>
    <property type="evidence" value="ECO:0007669"/>
    <property type="project" value="UniProtKB-SubCell"/>
</dbReference>
<proteinExistence type="inferred from homology"/>
<keyword evidence="5 8" id="KW-1133">Transmembrane helix</keyword>